<name>A0A378TKK6_9MYCO</name>
<organism evidence="1 2">
    <name type="scientific">Mycolicibacterium tokaiense</name>
    <dbReference type="NCBI Taxonomy" id="39695"/>
    <lineage>
        <taxon>Bacteria</taxon>
        <taxon>Bacillati</taxon>
        <taxon>Actinomycetota</taxon>
        <taxon>Actinomycetes</taxon>
        <taxon>Mycobacteriales</taxon>
        <taxon>Mycobacteriaceae</taxon>
        <taxon>Mycolicibacterium</taxon>
    </lineage>
</organism>
<evidence type="ECO:0000313" key="1">
    <source>
        <dbReference type="EMBL" id="STZ60345.1"/>
    </source>
</evidence>
<sequence length="120" mass="12588">MVEQYSEQEEAIATEAVCNSHALIDRATSNAAGRSSNDPAIGGLISLNVRIGSVVSSNLIVETAQKFPATPAALRDAARNLAIAFNTVTLLQVAEAPDRELKQAYESLDAANTALQGECS</sequence>
<dbReference type="AlphaFoldDB" id="A0A378TKK6"/>
<proteinExistence type="predicted"/>
<accession>A0A378TKK6</accession>
<dbReference type="RefSeq" id="WP_115279546.1">
    <property type="nucleotide sequence ID" value="NZ_AP022600.1"/>
</dbReference>
<dbReference type="EMBL" id="UGQT01000001">
    <property type="protein sequence ID" value="STZ60345.1"/>
    <property type="molecule type" value="Genomic_DNA"/>
</dbReference>
<keyword evidence="2" id="KW-1185">Reference proteome</keyword>
<protein>
    <submittedName>
        <fullName evidence="1">Uncharacterized protein</fullName>
    </submittedName>
</protein>
<gene>
    <name evidence="1" type="ORF">NCTC10821_03884</name>
</gene>
<evidence type="ECO:0000313" key="2">
    <source>
        <dbReference type="Proteomes" id="UP000254978"/>
    </source>
</evidence>
<dbReference type="Proteomes" id="UP000254978">
    <property type="component" value="Unassembled WGS sequence"/>
</dbReference>
<reference evidence="1 2" key="1">
    <citation type="submission" date="2018-06" db="EMBL/GenBank/DDBJ databases">
        <authorList>
            <consortium name="Pathogen Informatics"/>
            <person name="Doyle S."/>
        </authorList>
    </citation>
    <scope>NUCLEOTIDE SEQUENCE [LARGE SCALE GENOMIC DNA]</scope>
    <source>
        <strain evidence="1 2">NCTC10821</strain>
    </source>
</reference>